<gene>
    <name evidence="3" type="ORF">US91_C0002G0019</name>
</gene>
<keyword evidence="1" id="KW-1133">Transmembrane helix</keyword>
<name>A0A0G0K636_9BACT</name>
<dbReference type="Pfam" id="PF08308">
    <property type="entry name" value="PEGA"/>
    <property type="match status" value="1"/>
</dbReference>
<sequence>MSLSTRRTLYIFFIIIFFTITPLIMLYAAGYSLADGLKVQKTGILIADTEPEGATIVIDGKTQKNLFNKIFNIDGKIITTPAKVKNLIPGEYTITLSKDKYWDWQKKLSIKPGESTYIENVSLFKKDTPLLMSTGTYEKNAFSPNKEYLAFSSQTEIVLIDAESGTQAPYSLVSTTTPLSAINDLLWSPNSKNLIYGNRLFSVKDWQNPIDLSKIIGNNITDFSWDNDNDYIYYLSNSTLHRFNIATQSSQEVKQNLDSKKYIINDNLLHYLQNEKNAANITTWDIDGNKQTASISLPVSDYVLTGNKKYLNLYDRSHHILYLLDPFSAYKPIRESITNVDFFEWINDNKLLFANQYEIWIFDLEHRKNTLLTRISQEIKAAIWHPSDNYIIYATDKDIFTIELDDREKYNITKIIELETIKNPILNKKGDTLYFYSKIGNQEGMYKLTIQ</sequence>
<organism evidence="3 4">
    <name type="scientific">Candidatus Falkowbacteria bacterium GW2011_GWE1_38_31</name>
    <dbReference type="NCBI Taxonomy" id="1618638"/>
    <lineage>
        <taxon>Bacteria</taxon>
        <taxon>Candidatus Falkowiibacteriota</taxon>
    </lineage>
</organism>
<dbReference type="AlphaFoldDB" id="A0A0G0K636"/>
<accession>A0A0G0K636</accession>
<feature type="domain" description="PEGA" evidence="2">
    <location>
        <begin position="74"/>
        <end position="118"/>
    </location>
</feature>
<comment type="caution">
    <text evidence="3">The sequence shown here is derived from an EMBL/GenBank/DDBJ whole genome shotgun (WGS) entry which is preliminary data.</text>
</comment>
<evidence type="ECO:0000313" key="4">
    <source>
        <dbReference type="Proteomes" id="UP000034022"/>
    </source>
</evidence>
<evidence type="ECO:0000256" key="1">
    <source>
        <dbReference type="SAM" id="Phobius"/>
    </source>
</evidence>
<evidence type="ECO:0000259" key="2">
    <source>
        <dbReference type="Pfam" id="PF08308"/>
    </source>
</evidence>
<evidence type="ECO:0000313" key="3">
    <source>
        <dbReference type="EMBL" id="KKQ70940.1"/>
    </source>
</evidence>
<dbReference type="InterPro" id="IPR011042">
    <property type="entry name" value="6-blade_b-propeller_TolB-like"/>
</dbReference>
<dbReference type="InterPro" id="IPR013229">
    <property type="entry name" value="PEGA"/>
</dbReference>
<keyword evidence="1" id="KW-0472">Membrane</keyword>
<dbReference type="Proteomes" id="UP000034022">
    <property type="component" value="Unassembled WGS sequence"/>
</dbReference>
<proteinExistence type="predicted"/>
<dbReference type="InterPro" id="IPR015943">
    <property type="entry name" value="WD40/YVTN_repeat-like_dom_sf"/>
</dbReference>
<dbReference type="SUPFAM" id="SSF82171">
    <property type="entry name" value="DPP6 N-terminal domain-like"/>
    <property type="match status" value="1"/>
</dbReference>
<keyword evidence="1" id="KW-0812">Transmembrane</keyword>
<reference evidence="3" key="1">
    <citation type="journal article" date="2015" name="Nature">
        <title>rRNA introns, odd ribosomes, and small enigmatic genomes across a large radiation of phyla.</title>
        <authorList>
            <person name="Brown C.T."/>
            <person name="Hug L.A."/>
            <person name="Thomas B.C."/>
            <person name="Sharon I."/>
            <person name="Castelle C.J."/>
            <person name="Singh A."/>
            <person name="Wilkins M.J."/>
            <person name="Williams K.H."/>
            <person name="Banfield J.F."/>
        </authorList>
    </citation>
    <scope>NUCLEOTIDE SEQUENCE [LARGE SCALE GENOMIC DNA]</scope>
</reference>
<dbReference type="Gene3D" id="2.120.10.30">
    <property type="entry name" value="TolB, C-terminal domain"/>
    <property type="match status" value="1"/>
</dbReference>
<dbReference type="Gene3D" id="2.130.10.10">
    <property type="entry name" value="YVTN repeat-like/Quinoprotein amine dehydrogenase"/>
    <property type="match status" value="1"/>
</dbReference>
<protein>
    <recommendedName>
        <fullName evidence="2">PEGA domain-containing protein</fullName>
    </recommendedName>
</protein>
<feature type="transmembrane region" description="Helical" evidence="1">
    <location>
        <begin position="9"/>
        <end position="30"/>
    </location>
</feature>
<dbReference type="EMBL" id="LBUU01000002">
    <property type="protein sequence ID" value="KKQ70940.1"/>
    <property type="molecule type" value="Genomic_DNA"/>
</dbReference>